<feature type="compositionally biased region" description="Basic and acidic residues" evidence="1">
    <location>
        <begin position="689"/>
        <end position="748"/>
    </location>
</feature>
<protein>
    <recommendedName>
        <fullName evidence="4">RING-type domain-containing protein</fullName>
    </recommendedName>
</protein>
<keyword evidence="3" id="KW-1185">Reference proteome</keyword>
<organism evidence="2 3">
    <name type="scientific">Arthrobotrys musiformis</name>
    <dbReference type="NCBI Taxonomy" id="47236"/>
    <lineage>
        <taxon>Eukaryota</taxon>
        <taxon>Fungi</taxon>
        <taxon>Dikarya</taxon>
        <taxon>Ascomycota</taxon>
        <taxon>Pezizomycotina</taxon>
        <taxon>Orbiliomycetes</taxon>
        <taxon>Orbiliales</taxon>
        <taxon>Orbiliaceae</taxon>
        <taxon>Arthrobotrys</taxon>
    </lineage>
</organism>
<feature type="compositionally biased region" description="Low complexity" evidence="1">
    <location>
        <begin position="198"/>
        <end position="207"/>
    </location>
</feature>
<dbReference type="PANTHER" id="PTHR46528">
    <property type="entry name" value="PROTEIN SON"/>
    <property type="match status" value="1"/>
</dbReference>
<feature type="compositionally biased region" description="Polar residues" evidence="1">
    <location>
        <begin position="377"/>
        <end position="387"/>
    </location>
</feature>
<evidence type="ECO:0000256" key="1">
    <source>
        <dbReference type="SAM" id="MobiDB-lite"/>
    </source>
</evidence>
<accession>A0AAV9W4Z8</accession>
<feature type="compositionally biased region" description="Basic and acidic residues" evidence="1">
    <location>
        <begin position="805"/>
        <end position="824"/>
    </location>
</feature>
<gene>
    <name evidence="2" type="ORF">TWF481_009520</name>
</gene>
<dbReference type="GO" id="GO:0003723">
    <property type="term" value="F:RNA binding"/>
    <property type="evidence" value="ECO:0007669"/>
    <property type="project" value="InterPro"/>
</dbReference>
<feature type="compositionally biased region" description="Basic residues" evidence="1">
    <location>
        <begin position="749"/>
        <end position="767"/>
    </location>
</feature>
<feature type="compositionally biased region" description="Low complexity" evidence="1">
    <location>
        <begin position="354"/>
        <end position="376"/>
    </location>
</feature>
<evidence type="ECO:0000313" key="3">
    <source>
        <dbReference type="Proteomes" id="UP001370758"/>
    </source>
</evidence>
<feature type="compositionally biased region" description="Low complexity" evidence="1">
    <location>
        <begin position="107"/>
        <end position="116"/>
    </location>
</feature>
<feature type="region of interest" description="Disordered" evidence="1">
    <location>
        <begin position="318"/>
        <end position="404"/>
    </location>
</feature>
<dbReference type="GO" id="GO:0048024">
    <property type="term" value="P:regulation of mRNA splicing, via spliceosome"/>
    <property type="evidence" value="ECO:0007669"/>
    <property type="project" value="TreeGrafter"/>
</dbReference>
<dbReference type="PANTHER" id="PTHR46528:SF1">
    <property type="entry name" value="PROTEIN SON"/>
    <property type="match status" value="1"/>
</dbReference>
<feature type="compositionally biased region" description="Basic and acidic residues" evidence="1">
    <location>
        <begin position="570"/>
        <end position="580"/>
    </location>
</feature>
<feature type="compositionally biased region" description="Basic and acidic residues" evidence="1">
    <location>
        <begin position="768"/>
        <end position="786"/>
    </location>
</feature>
<dbReference type="Proteomes" id="UP001370758">
    <property type="component" value="Unassembled WGS sequence"/>
</dbReference>
<dbReference type="GO" id="GO:0051726">
    <property type="term" value="P:regulation of cell cycle"/>
    <property type="evidence" value="ECO:0007669"/>
    <property type="project" value="InterPro"/>
</dbReference>
<evidence type="ECO:0000313" key="2">
    <source>
        <dbReference type="EMBL" id="KAK6501694.1"/>
    </source>
</evidence>
<feature type="compositionally biased region" description="Polar residues" evidence="1">
    <location>
        <begin position="162"/>
        <end position="197"/>
    </location>
</feature>
<feature type="compositionally biased region" description="Polar residues" evidence="1">
    <location>
        <begin position="546"/>
        <end position="557"/>
    </location>
</feature>
<feature type="compositionally biased region" description="Low complexity" evidence="1">
    <location>
        <begin position="325"/>
        <end position="341"/>
    </location>
</feature>
<dbReference type="EMBL" id="JAVHJL010000006">
    <property type="protein sequence ID" value="KAK6501694.1"/>
    <property type="molecule type" value="Genomic_DNA"/>
</dbReference>
<feature type="compositionally biased region" description="Polar residues" evidence="1">
    <location>
        <begin position="146"/>
        <end position="155"/>
    </location>
</feature>
<feature type="compositionally biased region" description="Polar residues" evidence="1">
    <location>
        <begin position="444"/>
        <end position="457"/>
    </location>
</feature>
<name>A0AAV9W4Z8_9PEZI</name>
<feature type="compositionally biased region" description="Polar residues" evidence="1">
    <location>
        <begin position="466"/>
        <end position="477"/>
    </location>
</feature>
<feature type="compositionally biased region" description="Basic residues" evidence="1">
    <location>
        <begin position="672"/>
        <end position="688"/>
    </location>
</feature>
<feature type="region of interest" description="Disordered" evidence="1">
    <location>
        <begin position="87"/>
        <end position="207"/>
    </location>
</feature>
<dbReference type="AlphaFoldDB" id="A0AAV9W4Z8"/>
<comment type="caution">
    <text evidence="2">The sequence shown here is derived from an EMBL/GenBank/DDBJ whole genome shotgun (WGS) entry which is preliminary data.</text>
</comment>
<feature type="compositionally biased region" description="Basic and acidic residues" evidence="1">
    <location>
        <begin position="587"/>
        <end position="599"/>
    </location>
</feature>
<feature type="compositionally biased region" description="Basic residues" evidence="1">
    <location>
        <begin position="787"/>
        <end position="796"/>
    </location>
</feature>
<sequence>MTASLPIPLEEIPVRLRCSMCNDLARDAYRLPCCEQSICGSCQSKLPTVCKICDHSPLDAAECKVYASLRTTVTIFLRTAEKKYGSLAKAKKEATPTPQTPVEKPADQPAAVAAPEATREASLPAQADQESSSGNAEDKGAAKPGEQNSTSATESGQDETESQANNQNTQGTGDGANGQSQGGQFWNNQQGMNQYPDQSGQYQGYNNNNNNMGWNGYDQSSGYGMQGGWNNGMQNMMDQSGAMNSFNGMQSFPDGFNGMGNMNMGYGYGQGSYGNSGMGMQGQGNWGNGWNMQNGLDGSSFNSSGMNAGFYPGAGGYNHQSSYGNHQSQQNQMMPHQQFQSRGYHHNQYRNYSNQNMRGNYGQQQQQFGGPPRGNNRNYEQQSSGNDFSGAPSHGINGDGSEQNAIVGADGEHLQINLRARGDTEKVLVDEVSDEQGGNKDSQDGISSETNGATNAISLIDIRGDSQATESTDSSGTVVKENPYQTPAGDVEPQPQAPVNAPTGPRAMRERGERGRGRGRGGGFYGGRGGFHQTQVAGSEDASANHLRTGSITSSGKNGAAIGPDSDYDDASRRQSKVDETQFSPVESRRDHESHDRGERRRSRSRSRSRTRKHRHHRSRSRKRSSSPRQSRGASRDRTRSRSRDRKRHRDGDRDKDRDREKDKREKESSRSHRSHKSSSHRHRRDRSRSRSRDRKDTKERDEATIDTDAKDAEKITEGESKSSRHRDRDDDRRKDKDRDDRRRDGDKKSRKRSRSRHRSHGHHKRSRGDDEERSDRHGDDPDRKSKSSRPSRRHSTRYEDEETAAERERRVEREREEERWGKR</sequence>
<feature type="region of interest" description="Disordered" evidence="1">
    <location>
        <begin position="431"/>
        <end position="824"/>
    </location>
</feature>
<dbReference type="InterPro" id="IPR032922">
    <property type="entry name" value="SON"/>
</dbReference>
<feature type="compositionally biased region" description="Basic and acidic residues" evidence="1">
    <location>
        <begin position="650"/>
        <end position="671"/>
    </location>
</feature>
<proteinExistence type="predicted"/>
<feature type="compositionally biased region" description="Gly residues" evidence="1">
    <location>
        <begin position="520"/>
        <end position="530"/>
    </location>
</feature>
<feature type="compositionally biased region" description="Basic and acidic residues" evidence="1">
    <location>
        <begin position="507"/>
        <end position="516"/>
    </location>
</feature>
<dbReference type="InterPro" id="IPR013083">
    <property type="entry name" value="Znf_RING/FYVE/PHD"/>
</dbReference>
<feature type="compositionally biased region" description="Basic residues" evidence="1">
    <location>
        <begin position="600"/>
        <end position="626"/>
    </location>
</feature>
<reference evidence="2 3" key="1">
    <citation type="submission" date="2023-08" db="EMBL/GenBank/DDBJ databases">
        <authorList>
            <person name="Palmer J.M."/>
        </authorList>
    </citation>
    <scope>NUCLEOTIDE SEQUENCE [LARGE SCALE GENOMIC DNA]</scope>
    <source>
        <strain evidence="2 3">TWF481</strain>
    </source>
</reference>
<evidence type="ECO:0008006" key="4">
    <source>
        <dbReference type="Google" id="ProtNLM"/>
    </source>
</evidence>
<dbReference type="Gene3D" id="3.30.40.10">
    <property type="entry name" value="Zinc/RING finger domain, C3HC4 (zinc finger)"/>
    <property type="match status" value="1"/>
</dbReference>